<accession>A0A941ECG0</accession>
<protein>
    <recommendedName>
        <fullName evidence="3">DUF1963 domain-containing protein</fullName>
    </recommendedName>
</protein>
<evidence type="ECO:0000313" key="1">
    <source>
        <dbReference type="EMBL" id="MBR7827917.1"/>
    </source>
</evidence>
<sequence length="239" mass="26734">MLEDSHAPEKIPQGDSPLVAILQIFRRHVPNLPFPDGCDVLQLLWCPFSHQACEPLPRVVWRREADLDDAEPSYGTPHADAPPESVPTPCTVAPERVIEYSSEELSREQIGKLAELSDVLKAETGWDVWSDLLVAPGTKLGGHPSWVQDPEWPECACGVRMEHLATIASWEYDGAFSRRWVPLEEQPLFDLEATAGELFAQHPEIRRPHGMMLGDAGNFHAFVCATCPDRPTEHRWACS</sequence>
<dbReference type="EMBL" id="JAGSOH010000045">
    <property type="protein sequence ID" value="MBR7827917.1"/>
    <property type="molecule type" value="Genomic_DNA"/>
</dbReference>
<dbReference type="AlphaFoldDB" id="A0A941ECG0"/>
<evidence type="ECO:0008006" key="3">
    <source>
        <dbReference type="Google" id="ProtNLM"/>
    </source>
</evidence>
<proteinExistence type="predicted"/>
<name>A0A941ECG0_9ACTN</name>
<reference evidence="1" key="1">
    <citation type="submission" date="2021-04" db="EMBL/GenBank/DDBJ databases">
        <title>Genome based classification of Actinospica acidithermotolerans sp. nov., an actinobacterium isolated from an Indonesian hot spring.</title>
        <authorList>
            <person name="Kusuma A.B."/>
            <person name="Putra K.E."/>
            <person name="Nafisah S."/>
            <person name="Loh J."/>
            <person name="Nouioui I."/>
            <person name="Goodfellow M."/>
        </authorList>
    </citation>
    <scope>NUCLEOTIDE SEQUENCE</scope>
    <source>
        <strain evidence="1">MGRD01-02</strain>
    </source>
</reference>
<dbReference type="Gene3D" id="2.30.320.10">
    <property type="entry name" value="YwqG-like"/>
    <property type="match status" value="1"/>
</dbReference>
<dbReference type="Proteomes" id="UP000676325">
    <property type="component" value="Unassembled WGS sequence"/>
</dbReference>
<evidence type="ECO:0000313" key="2">
    <source>
        <dbReference type="Proteomes" id="UP000676325"/>
    </source>
</evidence>
<dbReference type="RefSeq" id="WP_212519059.1">
    <property type="nucleotide sequence ID" value="NZ_JAGSOH010000045.1"/>
</dbReference>
<keyword evidence="2" id="KW-1185">Reference proteome</keyword>
<gene>
    <name evidence="1" type="ORF">KDK95_16490</name>
</gene>
<organism evidence="1 2">
    <name type="scientific">Actinospica acidithermotolerans</name>
    <dbReference type="NCBI Taxonomy" id="2828514"/>
    <lineage>
        <taxon>Bacteria</taxon>
        <taxon>Bacillati</taxon>
        <taxon>Actinomycetota</taxon>
        <taxon>Actinomycetes</taxon>
        <taxon>Catenulisporales</taxon>
        <taxon>Actinospicaceae</taxon>
        <taxon>Actinospica</taxon>
    </lineage>
</organism>
<comment type="caution">
    <text evidence="1">The sequence shown here is derived from an EMBL/GenBank/DDBJ whole genome shotgun (WGS) entry which is preliminary data.</text>
</comment>